<reference evidence="1 2" key="1">
    <citation type="submission" date="2015-09" db="EMBL/GenBank/DDBJ databases">
        <title>Trachymyrmex cornetzi WGS genome.</title>
        <authorList>
            <person name="Nygaard S."/>
            <person name="Hu H."/>
            <person name="Boomsma J."/>
            <person name="Zhang G."/>
        </authorList>
    </citation>
    <scope>NUCLEOTIDE SEQUENCE [LARGE SCALE GENOMIC DNA]</scope>
    <source>
        <strain evidence="1">Tcor2-1</strain>
        <tissue evidence="1">Whole body</tissue>
    </source>
</reference>
<dbReference type="AlphaFoldDB" id="A0A195DWS0"/>
<organism evidence="1 2">
    <name type="scientific">Trachymyrmex cornetzi</name>
    <dbReference type="NCBI Taxonomy" id="471704"/>
    <lineage>
        <taxon>Eukaryota</taxon>
        <taxon>Metazoa</taxon>
        <taxon>Ecdysozoa</taxon>
        <taxon>Arthropoda</taxon>
        <taxon>Hexapoda</taxon>
        <taxon>Insecta</taxon>
        <taxon>Pterygota</taxon>
        <taxon>Neoptera</taxon>
        <taxon>Endopterygota</taxon>
        <taxon>Hymenoptera</taxon>
        <taxon>Apocrita</taxon>
        <taxon>Aculeata</taxon>
        <taxon>Formicoidea</taxon>
        <taxon>Formicidae</taxon>
        <taxon>Myrmicinae</taxon>
        <taxon>Trachymyrmex</taxon>
    </lineage>
</organism>
<evidence type="ECO:0000313" key="1">
    <source>
        <dbReference type="EMBL" id="KYN17355.1"/>
    </source>
</evidence>
<accession>A0A195DWS0</accession>
<name>A0A195DWS0_9HYME</name>
<keyword evidence="2" id="KW-1185">Reference proteome</keyword>
<gene>
    <name evidence="1" type="ORF">ALC57_10331</name>
</gene>
<sequence length="106" mass="12395">MDTTNYFHALSSGFSTVQPSFKFVFRASFSTNVYRENYMNKANDTGDYAYICDQQFGHKLRIKLQCLYIRIRVPSHFTARRSRSTGRNWNSCIHVCSLCARRLGTY</sequence>
<proteinExistence type="predicted"/>
<dbReference type="Proteomes" id="UP000078492">
    <property type="component" value="Unassembled WGS sequence"/>
</dbReference>
<evidence type="ECO:0000313" key="2">
    <source>
        <dbReference type="Proteomes" id="UP000078492"/>
    </source>
</evidence>
<dbReference type="EMBL" id="KQ980167">
    <property type="protein sequence ID" value="KYN17355.1"/>
    <property type="molecule type" value="Genomic_DNA"/>
</dbReference>
<protein>
    <submittedName>
        <fullName evidence="1">Uncharacterized protein</fullName>
    </submittedName>
</protein>